<dbReference type="InterPro" id="IPR050327">
    <property type="entry name" value="Proton-linked_MCT"/>
</dbReference>
<name>A0A9D4PBQ4_RHISA</name>
<organism evidence="3 4">
    <name type="scientific">Rhipicephalus sanguineus</name>
    <name type="common">Brown dog tick</name>
    <name type="synonym">Ixodes sanguineus</name>
    <dbReference type="NCBI Taxonomy" id="34632"/>
    <lineage>
        <taxon>Eukaryota</taxon>
        <taxon>Metazoa</taxon>
        <taxon>Ecdysozoa</taxon>
        <taxon>Arthropoda</taxon>
        <taxon>Chelicerata</taxon>
        <taxon>Arachnida</taxon>
        <taxon>Acari</taxon>
        <taxon>Parasitiformes</taxon>
        <taxon>Ixodida</taxon>
        <taxon>Ixodoidea</taxon>
        <taxon>Ixodidae</taxon>
        <taxon>Rhipicephalinae</taxon>
        <taxon>Rhipicephalus</taxon>
        <taxon>Rhipicephalus</taxon>
    </lineage>
</organism>
<feature type="transmembrane region" description="Helical" evidence="2">
    <location>
        <begin position="216"/>
        <end position="236"/>
    </location>
</feature>
<proteinExistence type="predicted"/>
<dbReference type="Proteomes" id="UP000821837">
    <property type="component" value="Unassembled WGS sequence"/>
</dbReference>
<keyword evidence="2" id="KW-0472">Membrane</keyword>
<keyword evidence="4" id="KW-1185">Reference proteome</keyword>
<dbReference type="InterPro" id="IPR036259">
    <property type="entry name" value="MFS_trans_sf"/>
</dbReference>
<dbReference type="PANTHER" id="PTHR11360:SF303">
    <property type="entry name" value="MAJOR FACILITATOR SUPERFAMILY (MFS) PROFILE DOMAIN-CONTAINING PROTEIN"/>
    <property type="match status" value="1"/>
</dbReference>
<dbReference type="SUPFAM" id="SSF103473">
    <property type="entry name" value="MFS general substrate transporter"/>
    <property type="match status" value="2"/>
</dbReference>
<dbReference type="VEuPathDB" id="VectorBase:RSAN_033702"/>
<reference evidence="3" key="2">
    <citation type="submission" date="2021-09" db="EMBL/GenBank/DDBJ databases">
        <authorList>
            <person name="Jia N."/>
            <person name="Wang J."/>
            <person name="Shi W."/>
            <person name="Du L."/>
            <person name="Sun Y."/>
            <person name="Zhan W."/>
            <person name="Jiang J."/>
            <person name="Wang Q."/>
            <person name="Zhang B."/>
            <person name="Ji P."/>
            <person name="Sakyi L.B."/>
            <person name="Cui X."/>
            <person name="Yuan T."/>
            <person name="Jiang B."/>
            <person name="Yang W."/>
            <person name="Lam T.T.-Y."/>
            <person name="Chang Q."/>
            <person name="Ding S."/>
            <person name="Wang X."/>
            <person name="Zhu J."/>
            <person name="Ruan X."/>
            <person name="Zhao L."/>
            <person name="Wei J."/>
            <person name="Que T."/>
            <person name="Du C."/>
            <person name="Cheng J."/>
            <person name="Dai P."/>
            <person name="Han X."/>
            <person name="Huang E."/>
            <person name="Gao Y."/>
            <person name="Liu J."/>
            <person name="Shao H."/>
            <person name="Ye R."/>
            <person name="Li L."/>
            <person name="Wei W."/>
            <person name="Wang X."/>
            <person name="Wang C."/>
            <person name="Huo Q."/>
            <person name="Li W."/>
            <person name="Guo W."/>
            <person name="Chen H."/>
            <person name="Chen S."/>
            <person name="Zhou L."/>
            <person name="Zhou L."/>
            <person name="Ni X."/>
            <person name="Tian J."/>
            <person name="Zhou Y."/>
            <person name="Sheng Y."/>
            <person name="Liu T."/>
            <person name="Pan Y."/>
            <person name="Xia L."/>
            <person name="Li J."/>
            <person name="Zhao F."/>
            <person name="Cao W."/>
        </authorList>
    </citation>
    <scope>NUCLEOTIDE SEQUENCE</scope>
    <source>
        <strain evidence="3">Rsan-2018</strain>
        <tissue evidence="3">Larvae</tissue>
    </source>
</reference>
<feature type="transmembrane region" description="Helical" evidence="2">
    <location>
        <begin position="399"/>
        <end position="420"/>
    </location>
</feature>
<evidence type="ECO:0008006" key="5">
    <source>
        <dbReference type="Google" id="ProtNLM"/>
    </source>
</evidence>
<accession>A0A9D4PBQ4</accession>
<feature type="region of interest" description="Disordered" evidence="1">
    <location>
        <begin position="1"/>
        <end position="52"/>
    </location>
</feature>
<feature type="region of interest" description="Disordered" evidence="1">
    <location>
        <begin position="335"/>
        <end position="389"/>
    </location>
</feature>
<dbReference type="PANTHER" id="PTHR11360">
    <property type="entry name" value="MONOCARBOXYLATE TRANSPORTER"/>
    <property type="match status" value="1"/>
</dbReference>
<feature type="transmembrane region" description="Helical" evidence="2">
    <location>
        <begin position="457"/>
        <end position="479"/>
    </location>
</feature>
<gene>
    <name evidence="3" type="ORF">HPB52_013971</name>
</gene>
<reference evidence="3" key="1">
    <citation type="journal article" date="2020" name="Cell">
        <title>Large-Scale Comparative Analyses of Tick Genomes Elucidate Their Genetic Diversity and Vector Capacities.</title>
        <authorList>
            <consortium name="Tick Genome and Microbiome Consortium (TIGMIC)"/>
            <person name="Jia N."/>
            <person name="Wang J."/>
            <person name="Shi W."/>
            <person name="Du L."/>
            <person name="Sun Y."/>
            <person name="Zhan W."/>
            <person name="Jiang J.F."/>
            <person name="Wang Q."/>
            <person name="Zhang B."/>
            <person name="Ji P."/>
            <person name="Bell-Sakyi L."/>
            <person name="Cui X.M."/>
            <person name="Yuan T.T."/>
            <person name="Jiang B.G."/>
            <person name="Yang W.F."/>
            <person name="Lam T.T."/>
            <person name="Chang Q.C."/>
            <person name="Ding S.J."/>
            <person name="Wang X.J."/>
            <person name="Zhu J.G."/>
            <person name="Ruan X.D."/>
            <person name="Zhao L."/>
            <person name="Wei J.T."/>
            <person name="Ye R.Z."/>
            <person name="Que T.C."/>
            <person name="Du C.H."/>
            <person name="Zhou Y.H."/>
            <person name="Cheng J.X."/>
            <person name="Dai P.F."/>
            <person name="Guo W.B."/>
            <person name="Han X.H."/>
            <person name="Huang E.J."/>
            <person name="Li L.F."/>
            <person name="Wei W."/>
            <person name="Gao Y.C."/>
            <person name="Liu J.Z."/>
            <person name="Shao H.Z."/>
            <person name="Wang X."/>
            <person name="Wang C.C."/>
            <person name="Yang T.C."/>
            <person name="Huo Q.B."/>
            <person name="Li W."/>
            <person name="Chen H.Y."/>
            <person name="Chen S.E."/>
            <person name="Zhou L.G."/>
            <person name="Ni X.B."/>
            <person name="Tian J.H."/>
            <person name="Sheng Y."/>
            <person name="Liu T."/>
            <person name="Pan Y.S."/>
            <person name="Xia L.Y."/>
            <person name="Li J."/>
            <person name="Zhao F."/>
            <person name="Cao W.C."/>
        </authorList>
    </citation>
    <scope>NUCLEOTIDE SEQUENCE</scope>
    <source>
        <strain evidence="3">Rsan-2018</strain>
    </source>
</reference>
<dbReference type="GO" id="GO:0008028">
    <property type="term" value="F:monocarboxylic acid transmembrane transporter activity"/>
    <property type="evidence" value="ECO:0007669"/>
    <property type="project" value="TreeGrafter"/>
</dbReference>
<dbReference type="AlphaFoldDB" id="A0A9D4PBQ4"/>
<feature type="compositionally biased region" description="Basic and acidic residues" evidence="1">
    <location>
        <begin position="311"/>
        <end position="320"/>
    </location>
</feature>
<comment type="caution">
    <text evidence="3">The sequence shown here is derived from an EMBL/GenBank/DDBJ whole genome shotgun (WGS) entry which is preliminary data.</text>
</comment>
<feature type="transmembrane region" description="Helical" evidence="2">
    <location>
        <begin position="524"/>
        <end position="546"/>
    </location>
</feature>
<evidence type="ECO:0000256" key="2">
    <source>
        <dbReference type="SAM" id="Phobius"/>
    </source>
</evidence>
<feature type="transmembrane region" description="Helical" evidence="2">
    <location>
        <begin position="242"/>
        <end position="263"/>
    </location>
</feature>
<feature type="transmembrane region" description="Helical" evidence="2">
    <location>
        <begin position="432"/>
        <end position="450"/>
    </location>
</feature>
<evidence type="ECO:0000256" key="1">
    <source>
        <dbReference type="SAM" id="MobiDB-lite"/>
    </source>
</evidence>
<dbReference type="EMBL" id="JABSTV010001255">
    <property type="protein sequence ID" value="KAH7935814.1"/>
    <property type="molecule type" value="Genomic_DNA"/>
</dbReference>
<dbReference type="Gene3D" id="1.20.1250.20">
    <property type="entry name" value="MFS general substrate transporter like domains"/>
    <property type="match status" value="2"/>
</dbReference>
<evidence type="ECO:0000313" key="3">
    <source>
        <dbReference type="EMBL" id="KAH7935814.1"/>
    </source>
</evidence>
<feature type="transmembrane region" description="Helical" evidence="2">
    <location>
        <begin position="183"/>
        <end position="209"/>
    </location>
</feature>
<protein>
    <recommendedName>
        <fullName evidence="5">Monocarboxylate transporter</fullName>
    </recommendedName>
</protein>
<keyword evidence="2" id="KW-1133">Transmembrane helix</keyword>
<sequence>MPEVKPLPSEQTSDERRRSSQPWYDGQHPALTQPQRQPGAPADGKLHTEQEQHQLHFGEQPYTQLQMHGRPTRPDEPDLAPDSQYSWTVAGAAAWNIFCCSLLRRGMPVLFHAVSETFSTTAKGSVAWTNAFIYSMAYTLSPVTTSLCRTMSLRLLSVSGAILIGVGQIACFALGSLSLVVPAIAVSSGLGAALSTVVDETTLYLYFAAQRQQASYLYQAAFSMSAIVYPLVLLVLLDSYGLNGTLLVSGAVSLNALIGSMFMSRPVWMSPSIPLPPIHRPKASQINAPAAVQPVAHTRENTTKEGVNQKPEVRKPGAVGDEHPAAAKELHDAHGAAPPHALTGPPSVPPPGTASVEPGKQTPAGGDAKARPEVATVGGGGLHNSAAPQPTPDMPVGVIMAWHCALTSLSVTAGVVLYDYVMDDDTERSPQAAFVVMALQAFLQGGLLFLMAMSKKVVLLAPASFGLGWMSSTLEMLSLPVLQRFLEPDAVEQQLSMCRVASGVACLCGPLLVTLFRDDGPQSYGVMFIVSGGLSLLAGALWLPGVKKEMDEARAKAAAVVATDKTAQPIVAEAGQHAAAAVPGATKQPDEVKAGAAAKGPVGVPPPVSSGGKAVCAEADAAKSEPKKDVIPAAASQAKPAAPV</sequence>
<feature type="region of interest" description="Disordered" evidence="1">
    <location>
        <begin position="620"/>
        <end position="644"/>
    </location>
</feature>
<evidence type="ECO:0000313" key="4">
    <source>
        <dbReference type="Proteomes" id="UP000821837"/>
    </source>
</evidence>
<feature type="compositionally biased region" description="Basic and acidic residues" evidence="1">
    <location>
        <begin position="620"/>
        <end position="630"/>
    </location>
</feature>
<keyword evidence="2" id="KW-0812">Transmembrane</keyword>
<feature type="compositionally biased region" description="Low complexity" evidence="1">
    <location>
        <begin position="632"/>
        <end position="644"/>
    </location>
</feature>
<feature type="region of interest" description="Disordered" evidence="1">
    <location>
        <begin position="298"/>
        <end position="320"/>
    </location>
</feature>